<dbReference type="SMART" id="SM00449">
    <property type="entry name" value="SPRY"/>
    <property type="match status" value="1"/>
</dbReference>
<dbReference type="SUPFAM" id="SSF90257">
    <property type="entry name" value="Myosin rod fragments"/>
    <property type="match status" value="1"/>
</dbReference>
<dbReference type="InterPro" id="IPR006574">
    <property type="entry name" value="PRY"/>
</dbReference>
<keyword evidence="1" id="KW-0175">Coiled coil</keyword>
<evidence type="ECO:0000259" key="3">
    <source>
        <dbReference type="PROSITE" id="PS50188"/>
    </source>
</evidence>
<dbReference type="Pfam" id="PF13765">
    <property type="entry name" value="PRY"/>
    <property type="match status" value="1"/>
</dbReference>
<dbReference type="Gene3D" id="1.10.287.1490">
    <property type="match status" value="1"/>
</dbReference>
<dbReference type="PRINTS" id="PR01407">
    <property type="entry name" value="BUTYPHLNCDUF"/>
</dbReference>
<feature type="coiled-coil region" evidence="1">
    <location>
        <begin position="275"/>
        <end position="302"/>
    </location>
</feature>
<sequence>LQNELERKIQELEQKDNDNSKLFLEILTLRTQINNIKSGSSADIKAQQILELQGIIWDLEKGGTGGTAQLSELLKQLEGKINQMDDTSDDDSKLELEKKLQAKNKELEETVKELQSRNNENSKMQLQKALEDKDEQYRELKKSCGATQRELQDTRDQLDKKMSANSKLVKEVNELKDLLSAANNDQTSAQIAVLQIYTLQSQVKTLQTGSATKVKELQELLRQKAKELKDKNKQLEVKTDLNSKLVLKIFALQNIIKELLKQSESTPDNKSDKANIELQKKLDAKNKELAETVDKLKQKDNENTKMLVRIVDLETTVRQVQEAANNQTMIANIAELKEQLKDMDERHTRLQSSYNGLETQLIEKEKAYSQLHSKYKDLLRKLEDNGGSNSKLQRQLKDQEDEKNQLQAKLSELQRQFTQKNEDCSQLQSRYDGLQNQMKSQNDNLSRLQATYNELQKQVKDKEKQYSDLKNRYDDLQKQVKEKNEHYEHLQDKYNEVQNEVEEKENYKFKTPAVFLDPDTAHPKLILSEDGKEVRVARTRQDVPSNPFRFDTSLGVVGKKGFTSGKSYWEVQVGERSCYILGVIGESATRKGRILPKPRNKYWTVIKVRQNVFRVLENAPKNLNLSNKPNKVGVLLDYEGGKVSFYDTNTRSHIYTFSGNTFSEKLFPVIITCEDTDPNEDPIVMSSVSDNLSWIQ</sequence>
<dbReference type="STRING" id="113540.ENSSFOP00015062842"/>
<feature type="region of interest" description="Disordered" evidence="2">
    <location>
        <begin position="382"/>
        <end position="405"/>
    </location>
</feature>
<name>A0A0P7V5D3_SCLFO</name>
<evidence type="ECO:0000313" key="5">
    <source>
        <dbReference type="Proteomes" id="UP000034805"/>
    </source>
</evidence>
<evidence type="ECO:0000313" key="4">
    <source>
        <dbReference type="EMBL" id="KPP68317.1"/>
    </source>
</evidence>
<feature type="coiled-coil region" evidence="1">
    <location>
        <begin position="326"/>
        <end position="360"/>
    </location>
</feature>
<protein>
    <recommendedName>
        <fullName evidence="3">B30.2/SPRY domain-containing protein</fullName>
    </recommendedName>
</protein>
<reference evidence="4 5" key="1">
    <citation type="submission" date="2015-08" db="EMBL/GenBank/DDBJ databases">
        <title>The genome of the Asian arowana (Scleropages formosus).</title>
        <authorList>
            <person name="Tan M.H."/>
            <person name="Gan H.M."/>
            <person name="Croft L.J."/>
            <person name="Austin C.M."/>
        </authorList>
    </citation>
    <scope>NUCLEOTIDE SEQUENCE [LARGE SCALE GENOMIC DNA]</scope>
    <source>
        <strain evidence="4">Aro1</strain>
    </source>
</reference>
<evidence type="ECO:0000256" key="2">
    <source>
        <dbReference type="SAM" id="MobiDB-lite"/>
    </source>
</evidence>
<comment type="caution">
    <text evidence="4">The sequence shown here is derived from an EMBL/GenBank/DDBJ whole genome shotgun (WGS) entry which is preliminary data.</text>
</comment>
<dbReference type="CDD" id="cd13733">
    <property type="entry name" value="SPRY_PRY_C-I_1"/>
    <property type="match status" value="1"/>
</dbReference>
<dbReference type="InterPro" id="IPR001870">
    <property type="entry name" value="B30.2/SPRY"/>
</dbReference>
<evidence type="ECO:0000256" key="1">
    <source>
        <dbReference type="SAM" id="Coils"/>
    </source>
</evidence>
<dbReference type="SMART" id="SM00589">
    <property type="entry name" value="PRY"/>
    <property type="match status" value="1"/>
</dbReference>
<dbReference type="SUPFAM" id="SSF49899">
    <property type="entry name" value="Concanavalin A-like lectins/glucanases"/>
    <property type="match status" value="1"/>
</dbReference>
<dbReference type="InterPro" id="IPR003879">
    <property type="entry name" value="Butyrophylin_SPRY"/>
</dbReference>
<dbReference type="Gene3D" id="2.60.120.920">
    <property type="match status" value="1"/>
</dbReference>
<dbReference type="InterPro" id="IPR043136">
    <property type="entry name" value="B30.2/SPRY_sf"/>
</dbReference>
<dbReference type="Pfam" id="PF00622">
    <property type="entry name" value="SPRY"/>
    <property type="match status" value="1"/>
</dbReference>
<feature type="domain" description="B30.2/SPRY" evidence="3">
    <location>
        <begin position="493"/>
        <end position="690"/>
    </location>
</feature>
<dbReference type="Proteomes" id="UP000034805">
    <property type="component" value="Unassembled WGS sequence"/>
</dbReference>
<proteinExistence type="predicted"/>
<dbReference type="InterPro" id="IPR003877">
    <property type="entry name" value="SPRY_dom"/>
</dbReference>
<dbReference type="PROSITE" id="PS50188">
    <property type="entry name" value="B302_SPRY"/>
    <property type="match status" value="1"/>
</dbReference>
<dbReference type="FunFam" id="2.60.120.920:FF:000004">
    <property type="entry name" value="Butyrophilin subfamily 1 member A1"/>
    <property type="match status" value="1"/>
</dbReference>
<dbReference type="AlphaFoldDB" id="A0A0P7V5D3"/>
<organism evidence="4 5">
    <name type="scientific">Scleropages formosus</name>
    <name type="common">Asian bonytongue</name>
    <name type="synonym">Osteoglossum formosum</name>
    <dbReference type="NCBI Taxonomy" id="113540"/>
    <lineage>
        <taxon>Eukaryota</taxon>
        <taxon>Metazoa</taxon>
        <taxon>Chordata</taxon>
        <taxon>Craniata</taxon>
        <taxon>Vertebrata</taxon>
        <taxon>Euteleostomi</taxon>
        <taxon>Actinopterygii</taxon>
        <taxon>Neopterygii</taxon>
        <taxon>Teleostei</taxon>
        <taxon>Osteoglossocephala</taxon>
        <taxon>Osteoglossomorpha</taxon>
        <taxon>Osteoglossiformes</taxon>
        <taxon>Osteoglossidae</taxon>
        <taxon>Scleropages</taxon>
    </lineage>
</organism>
<gene>
    <name evidence="4" type="ORF">Z043_113014</name>
</gene>
<dbReference type="PANTHER" id="PTHR24103">
    <property type="entry name" value="E3 UBIQUITIN-PROTEIN LIGASE TRIM"/>
    <property type="match status" value="1"/>
</dbReference>
<dbReference type="InterPro" id="IPR013320">
    <property type="entry name" value="ConA-like_dom_sf"/>
</dbReference>
<dbReference type="InterPro" id="IPR050143">
    <property type="entry name" value="TRIM/RBCC"/>
</dbReference>
<feature type="coiled-coil region" evidence="1">
    <location>
        <begin position="211"/>
        <end position="238"/>
    </location>
</feature>
<accession>A0A0P7V5D3</accession>
<feature type="compositionally biased region" description="Basic and acidic residues" evidence="2">
    <location>
        <begin position="395"/>
        <end position="404"/>
    </location>
</feature>
<feature type="non-terminal residue" evidence="4">
    <location>
        <position position="1"/>
    </location>
</feature>
<feature type="coiled-coil region" evidence="1">
    <location>
        <begin position="67"/>
        <end position="185"/>
    </location>
</feature>
<dbReference type="EMBL" id="JARO02004558">
    <property type="protein sequence ID" value="KPP68317.1"/>
    <property type="molecule type" value="Genomic_DNA"/>
</dbReference>